<dbReference type="AlphaFoldDB" id="A0A194VJM1"/>
<name>A0A194VJM1_CYTMA</name>
<evidence type="ECO:0000313" key="1">
    <source>
        <dbReference type="EMBL" id="KUI64075.1"/>
    </source>
</evidence>
<protein>
    <submittedName>
        <fullName evidence="1">Uncharacterized protein</fullName>
    </submittedName>
</protein>
<dbReference type="Proteomes" id="UP000078559">
    <property type="component" value="Unassembled WGS sequence"/>
</dbReference>
<organism evidence="1 2">
    <name type="scientific">Cytospora mali</name>
    <name type="common">Apple Valsa canker fungus</name>
    <name type="synonym">Valsa mali</name>
    <dbReference type="NCBI Taxonomy" id="578113"/>
    <lineage>
        <taxon>Eukaryota</taxon>
        <taxon>Fungi</taxon>
        <taxon>Dikarya</taxon>
        <taxon>Ascomycota</taxon>
        <taxon>Pezizomycotina</taxon>
        <taxon>Sordariomycetes</taxon>
        <taxon>Sordariomycetidae</taxon>
        <taxon>Diaporthales</taxon>
        <taxon>Cytosporaceae</taxon>
        <taxon>Cytospora</taxon>
    </lineage>
</organism>
<proteinExistence type="predicted"/>
<gene>
    <name evidence="1" type="ORF">VM1G_10857</name>
</gene>
<dbReference type="EMBL" id="KN796119">
    <property type="protein sequence ID" value="KUI64075.1"/>
    <property type="molecule type" value="Genomic_DNA"/>
</dbReference>
<sequence>MLVSDAARDLPVGDINTMTSLPGRHQASQSGMLFPPIQANANGTLQKRLSSQRELEVSVAEQWGGVKRVAGSSSWASPAATQIADFRLANHFDYDESAAYDPTWRDKISEPAVGSPRVST</sequence>
<accession>A0A194VJM1</accession>
<reference evidence="1" key="1">
    <citation type="submission" date="2014-12" db="EMBL/GenBank/DDBJ databases">
        <title>Genome Sequence of Valsa Canker Pathogens Uncovers a Specific Adaption of Colonization on Woody Bark.</title>
        <authorList>
            <person name="Yin Z."/>
            <person name="Liu H."/>
            <person name="Gao X."/>
            <person name="Li Z."/>
            <person name="Song N."/>
            <person name="Ke X."/>
            <person name="Dai Q."/>
            <person name="Wu Y."/>
            <person name="Sun Y."/>
            <person name="Xu J.-R."/>
            <person name="Kang Z.K."/>
            <person name="Wang L."/>
            <person name="Huang L."/>
        </authorList>
    </citation>
    <scope>NUCLEOTIDE SEQUENCE [LARGE SCALE GENOMIC DNA]</scope>
    <source>
        <strain evidence="1">03-8</strain>
    </source>
</reference>
<keyword evidence="2" id="KW-1185">Reference proteome</keyword>
<evidence type="ECO:0000313" key="2">
    <source>
        <dbReference type="Proteomes" id="UP000078559"/>
    </source>
</evidence>